<accession>A0A7S0WMC2</accession>
<dbReference type="InterPro" id="IPR042122">
    <property type="entry name" value="Ser_AcTrfase_N_sf"/>
</dbReference>
<dbReference type="FunFam" id="2.160.10.10:FF:000002">
    <property type="entry name" value="Serine acetyltransferase"/>
    <property type="match status" value="1"/>
</dbReference>
<dbReference type="GO" id="GO:0005737">
    <property type="term" value="C:cytoplasm"/>
    <property type="evidence" value="ECO:0007669"/>
    <property type="project" value="InterPro"/>
</dbReference>
<keyword evidence="6" id="KW-0012">Acyltransferase</keyword>
<feature type="domain" description="Serine acetyltransferase N-terminal" evidence="7">
    <location>
        <begin position="118"/>
        <end position="222"/>
    </location>
</feature>
<dbReference type="GO" id="GO:0009001">
    <property type="term" value="F:serine O-acetyltransferase activity"/>
    <property type="evidence" value="ECO:0007669"/>
    <property type="project" value="UniProtKB-EC"/>
</dbReference>
<dbReference type="InterPro" id="IPR045304">
    <property type="entry name" value="LbH_SAT"/>
</dbReference>
<dbReference type="Pfam" id="PF00132">
    <property type="entry name" value="Hexapep"/>
    <property type="match status" value="1"/>
</dbReference>
<dbReference type="CDD" id="cd03354">
    <property type="entry name" value="LbH_SAT"/>
    <property type="match status" value="1"/>
</dbReference>
<evidence type="ECO:0000256" key="1">
    <source>
        <dbReference type="ARBA" id="ARBA00004876"/>
    </source>
</evidence>
<keyword evidence="4" id="KW-0028">Amino-acid biosynthesis</keyword>
<keyword evidence="5" id="KW-0808">Transferase</keyword>
<evidence type="ECO:0000313" key="8">
    <source>
        <dbReference type="EMBL" id="CAD8673308.1"/>
    </source>
</evidence>
<reference evidence="8" key="1">
    <citation type="submission" date="2021-01" db="EMBL/GenBank/DDBJ databases">
        <authorList>
            <person name="Corre E."/>
            <person name="Pelletier E."/>
            <person name="Niang G."/>
            <person name="Scheremetjew M."/>
            <person name="Finn R."/>
            <person name="Kale V."/>
            <person name="Holt S."/>
            <person name="Cochrane G."/>
            <person name="Meng A."/>
            <person name="Brown T."/>
            <person name="Cohen L."/>
        </authorList>
    </citation>
    <scope>NUCLEOTIDE SEQUENCE</scope>
    <source>
        <strain evidence="8">CCMP722</strain>
    </source>
</reference>
<dbReference type="GO" id="GO:0006535">
    <property type="term" value="P:cysteine biosynthetic process from serine"/>
    <property type="evidence" value="ECO:0007669"/>
    <property type="project" value="InterPro"/>
</dbReference>
<dbReference type="Gene3D" id="1.10.3130.10">
    <property type="entry name" value="serine acetyltransferase, domain 1"/>
    <property type="match status" value="1"/>
</dbReference>
<dbReference type="EC" id="2.3.1.30" evidence="3"/>
<comment type="similarity">
    <text evidence="2">Belongs to the transferase hexapeptide repeat family.</text>
</comment>
<comment type="pathway">
    <text evidence="1">Amino-acid biosynthesis; L-cysteine biosynthesis; L-cysteine from L-serine: step 1/2.</text>
</comment>
<dbReference type="SMART" id="SM00971">
    <property type="entry name" value="SATase_N"/>
    <property type="match status" value="1"/>
</dbReference>
<evidence type="ECO:0000256" key="4">
    <source>
        <dbReference type="ARBA" id="ARBA00022605"/>
    </source>
</evidence>
<dbReference type="InterPro" id="IPR005881">
    <property type="entry name" value="Ser_O-AcTrfase"/>
</dbReference>
<name>A0A7S0WMC2_9CHLO</name>
<dbReference type="NCBIfam" id="NF041874">
    <property type="entry name" value="EPS_EpsC"/>
    <property type="match status" value="1"/>
</dbReference>
<gene>
    <name evidence="8" type="ORF">POBO1169_LOCUS11719</name>
</gene>
<dbReference type="PROSITE" id="PS00101">
    <property type="entry name" value="HEXAPEP_TRANSFERASES"/>
    <property type="match status" value="1"/>
</dbReference>
<evidence type="ECO:0000256" key="2">
    <source>
        <dbReference type="ARBA" id="ARBA00007274"/>
    </source>
</evidence>
<sequence length="381" mass="41467">MATKCGMGLGFLNVGRATHGWLGYAERRGFIVSMRKAFLGRDTCGAQVTTSGMRSRVVCSWEDTSAFVGVRRVRNQIVQLNRTNRNGRPSTVMIPENDKFDQNTHMEGLSCPSCPAELFEVIRQEALQDSKDEPALASFMYSTILSHKTLGAAIAFLLGNKLASPALLDTQIMMLFLQIFDTHEEVTRQMAADIVAVYDRDPACEKYSTPLLNFKGFQAIQAYRVTHCLWNQNRKALALALQSRISEVFHVDIHPAAKIGSGLLLDHATGVVIGETAVVGNNVSILHHVTLGGTGAEGKDRHPKIGDGALIGAGSTILGNIRIGNGVKIGAGSVVLTPIPDYETAVGVPARILKTKKLAQEPSINMDHTSFMSEIWDDYMI</sequence>
<dbReference type="InterPro" id="IPR011004">
    <property type="entry name" value="Trimer_LpxA-like_sf"/>
</dbReference>
<evidence type="ECO:0000256" key="6">
    <source>
        <dbReference type="ARBA" id="ARBA00023315"/>
    </source>
</evidence>
<dbReference type="AlphaFoldDB" id="A0A7S0WMC2"/>
<dbReference type="InterPro" id="IPR053376">
    <property type="entry name" value="Serine_acetyltransferase"/>
</dbReference>
<dbReference type="SUPFAM" id="SSF51161">
    <property type="entry name" value="Trimeric LpxA-like enzymes"/>
    <property type="match status" value="1"/>
</dbReference>
<protein>
    <recommendedName>
        <fullName evidence="3">serine O-acetyltransferase</fullName>
        <ecNumber evidence="3">2.3.1.30</ecNumber>
    </recommendedName>
</protein>
<dbReference type="UniPathway" id="UPA00136">
    <property type="reaction ID" value="UER00199"/>
</dbReference>
<dbReference type="Gene3D" id="2.160.10.10">
    <property type="entry name" value="Hexapeptide repeat proteins"/>
    <property type="match status" value="1"/>
</dbReference>
<dbReference type="Pfam" id="PF06426">
    <property type="entry name" value="SATase_N"/>
    <property type="match status" value="1"/>
</dbReference>
<proteinExistence type="inferred from homology"/>
<dbReference type="InterPro" id="IPR010493">
    <property type="entry name" value="Ser_AcTrfase_N"/>
</dbReference>
<dbReference type="InterPro" id="IPR001451">
    <property type="entry name" value="Hexapep"/>
</dbReference>
<dbReference type="InterPro" id="IPR018357">
    <property type="entry name" value="Hexapep_transf_CS"/>
</dbReference>
<evidence type="ECO:0000259" key="7">
    <source>
        <dbReference type="SMART" id="SM00971"/>
    </source>
</evidence>
<dbReference type="Pfam" id="PF14602">
    <property type="entry name" value="Hexapep_2"/>
    <property type="match status" value="1"/>
</dbReference>
<dbReference type="PANTHER" id="PTHR42811">
    <property type="entry name" value="SERINE ACETYLTRANSFERASE"/>
    <property type="match status" value="1"/>
</dbReference>
<evidence type="ECO:0000256" key="3">
    <source>
        <dbReference type="ARBA" id="ARBA00013266"/>
    </source>
</evidence>
<evidence type="ECO:0000256" key="5">
    <source>
        <dbReference type="ARBA" id="ARBA00022679"/>
    </source>
</evidence>
<dbReference type="NCBIfam" id="TIGR01172">
    <property type="entry name" value="cysE"/>
    <property type="match status" value="1"/>
</dbReference>
<organism evidence="8">
    <name type="scientific">Pyramimonas obovata</name>
    <dbReference type="NCBI Taxonomy" id="1411642"/>
    <lineage>
        <taxon>Eukaryota</taxon>
        <taxon>Viridiplantae</taxon>
        <taxon>Chlorophyta</taxon>
        <taxon>Pyramimonadophyceae</taxon>
        <taxon>Pyramimonadales</taxon>
        <taxon>Pyramimonadaceae</taxon>
        <taxon>Pyramimonas</taxon>
        <taxon>Pyramimonas incertae sedis</taxon>
    </lineage>
</organism>
<dbReference type="EMBL" id="HBFA01023052">
    <property type="protein sequence ID" value="CAD8673308.1"/>
    <property type="molecule type" value="Transcribed_RNA"/>
</dbReference>